<dbReference type="InterPro" id="IPR050464">
    <property type="entry name" value="Zeta_carotene_desat/Oxidored"/>
</dbReference>
<protein>
    <submittedName>
        <fullName evidence="2">OXLA-like protein</fullName>
    </submittedName>
</protein>
<name>A0ABY7GCN5_MYAAR</name>
<keyword evidence="3" id="KW-1185">Reference proteome</keyword>
<dbReference type="Pfam" id="PF01593">
    <property type="entry name" value="Amino_oxidase"/>
    <property type="match status" value="1"/>
</dbReference>
<dbReference type="Gene3D" id="3.50.50.60">
    <property type="entry name" value="FAD/NAD(P)-binding domain"/>
    <property type="match status" value="1"/>
</dbReference>
<dbReference type="InterPro" id="IPR002937">
    <property type="entry name" value="Amino_oxidase"/>
</dbReference>
<reference evidence="2" key="1">
    <citation type="submission" date="2022-11" db="EMBL/GenBank/DDBJ databases">
        <title>Centuries of genome instability and evolution in soft-shell clam transmissible cancer (bioRxiv).</title>
        <authorList>
            <person name="Hart S.F.M."/>
            <person name="Yonemitsu M.A."/>
            <person name="Giersch R.M."/>
            <person name="Beal B.F."/>
            <person name="Arriagada G."/>
            <person name="Davis B.W."/>
            <person name="Ostrander E.A."/>
            <person name="Goff S.P."/>
            <person name="Metzger M.J."/>
        </authorList>
    </citation>
    <scope>NUCLEOTIDE SEQUENCE</scope>
    <source>
        <strain evidence="2">MELC-2E11</strain>
        <tissue evidence="2">Siphon/mantle</tissue>
    </source>
</reference>
<accession>A0ABY7GCN5</accession>
<feature type="domain" description="Amine oxidase" evidence="1">
    <location>
        <begin position="32"/>
        <end position="142"/>
    </location>
</feature>
<evidence type="ECO:0000259" key="1">
    <source>
        <dbReference type="Pfam" id="PF01593"/>
    </source>
</evidence>
<dbReference type="Proteomes" id="UP001164746">
    <property type="component" value="Chromosome 17"/>
</dbReference>
<dbReference type="SUPFAM" id="SSF51905">
    <property type="entry name" value="FAD/NAD(P)-binding domain"/>
    <property type="match status" value="1"/>
</dbReference>
<evidence type="ECO:0000313" key="3">
    <source>
        <dbReference type="Proteomes" id="UP001164746"/>
    </source>
</evidence>
<evidence type="ECO:0000313" key="2">
    <source>
        <dbReference type="EMBL" id="WAR31013.1"/>
    </source>
</evidence>
<dbReference type="PANTHER" id="PTHR42923">
    <property type="entry name" value="PROTOPORPHYRINOGEN OXIDASE"/>
    <property type="match status" value="1"/>
</dbReference>
<dbReference type="EMBL" id="CP111028">
    <property type="protein sequence ID" value="WAR31013.1"/>
    <property type="molecule type" value="Genomic_DNA"/>
</dbReference>
<gene>
    <name evidence="2" type="ORF">MAR_033555</name>
</gene>
<sequence length="464" mass="52209">MPPTFLDGQITGAERLCDDVAIIGAGISGSYSAWRLRHRNLKISLYEYSDRIGGRLYTTHFPGTPDINLELGGMRFIPEAHPKANNVIKALGLQIVDFPLGASTRDDTLHYLRNRRVRNIDLPTHAPYDLPMHHRINFKKLNSDVYFNYTLDSIYRQNTSDPYNFQLVESLDGVPLYKQSKNAFNHKFLDHETINYLRDASAFSFDYVVESQAALMLPTGRFDPTAPPSIVKTVATGFQSIPVTMVNQFLASSSSHALHGNHHLRVIGGPKHGVYSLLFSRTVSTRGVTSDMGQSLLRRCAKKVILAIPKVALERLQWAGLQAPEISHLLKNAVNDVKAGNEVWKEMVSSSPATFPGTDDDSLRMSNLAVDVARKYYAQILDIPEQYVPQPDYAVMRIWDDYPFGSSWYAWAPGFRQDLVARRMLKPSDSDPIFIASNTFSPGVDSGWIEGAFNTVDEMIYYYF</sequence>
<organism evidence="2 3">
    <name type="scientific">Mya arenaria</name>
    <name type="common">Soft-shell clam</name>
    <dbReference type="NCBI Taxonomy" id="6604"/>
    <lineage>
        <taxon>Eukaryota</taxon>
        <taxon>Metazoa</taxon>
        <taxon>Spiralia</taxon>
        <taxon>Lophotrochozoa</taxon>
        <taxon>Mollusca</taxon>
        <taxon>Bivalvia</taxon>
        <taxon>Autobranchia</taxon>
        <taxon>Heteroconchia</taxon>
        <taxon>Euheterodonta</taxon>
        <taxon>Imparidentia</taxon>
        <taxon>Neoheterodontei</taxon>
        <taxon>Myida</taxon>
        <taxon>Myoidea</taxon>
        <taxon>Myidae</taxon>
        <taxon>Mya</taxon>
    </lineage>
</organism>
<dbReference type="InterPro" id="IPR036188">
    <property type="entry name" value="FAD/NAD-bd_sf"/>
</dbReference>
<proteinExistence type="predicted"/>